<keyword evidence="5" id="KW-1185">Reference proteome</keyword>
<dbReference type="Gene3D" id="3.80.10.10">
    <property type="entry name" value="Ribonuclease Inhibitor"/>
    <property type="match status" value="2"/>
</dbReference>
<dbReference type="InterPro" id="IPR003591">
    <property type="entry name" value="Leu-rich_rpt_typical-subtyp"/>
</dbReference>
<dbReference type="PANTHER" id="PTHR47186">
    <property type="entry name" value="LEUCINE-RICH REPEAT-CONTAINING PROTEIN 57"/>
    <property type="match status" value="1"/>
</dbReference>
<dbReference type="InterPro" id="IPR055414">
    <property type="entry name" value="LRR_R13L4/SHOC2-like"/>
</dbReference>
<gene>
    <name evidence="4" type="ORF">EZV62_009336</name>
</gene>
<evidence type="ECO:0000256" key="1">
    <source>
        <dbReference type="ARBA" id="ARBA00022614"/>
    </source>
</evidence>
<dbReference type="SUPFAM" id="SSF52058">
    <property type="entry name" value="L domain-like"/>
    <property type="match status" value="1"/>
</dbReference>
<protein>
    <recommendedName>
        <fullName evidence="3">Disease resistance R13L4/SHOC-2-like LRR domain-containing protein</fullName>
    </recommendedName>
</protein>
<dbReference type="OrthoDB" id="1582237at2759"/>
<keyword evidence="1" id="KW-0433">Leucine-rich repeat</keyword>
<comment type="caution">
    <text evidence="4">The sequence shown here is derived from an EMBL/GenBank/DDBJ whole genome shotgun (WGS) entry which is preliminary data.</text>
</comment>
<proteinExistence type="predicted"/>
<sequence>MPSLTVLNLSDNPLTNLPSDISTLVSLQHLDLSCTAIKELPQELESLRELKCLNLEDTCQLQTIPRRPISNFSKLQVLRLWECGSSGQAPEDSVLFNGAESLTEELLCLQHLNMLSITIKSDHAFETFFKSKKLQNCTQSLCIQSLPQQNCLNALVVDLKQMDTLKIMDCKCLAELQLDCSADMGSIREARGFRSLHTVNISSCPKLRDLTWLVLAPNLKCLVVSSCSNIKDIFCDKKIVDIPEKIRKTIPFAKLEFLDLQRLQNLKSIYWNAMSFRHLKEIKVIQCPKLEKLPLDFNSAKEHKIEIKGEQDWWDRLQWVNPAIQNAFQPCFTNSW</sequence>
<dbReference type="SMART" id="SM00369">
    <property type="entry name" value="LRR_TYP"/>
    <property type="match status" value="2"/>
</dbReference>
<dbReference type="AlphaFoldDB" id="A0A5C7IG08"/>
<feature type="domain" description="Disease resistance R13L4/SHOC-2-like LRR" evidence="3">
    <location>
        <begin position="5"/>
        <end position="225"/>
    </location>
</feature>
<dbReference type="Pfam" id="PF23598">
    <property type="entry name" value="LRR_14"/>
    <property type="match status" value="1"/>
</dbReference>
<dbReference type="EMBL" id="VAHF01000003">
    <property type="protein sequence ID" value="TXG68061.1"/>
    <property type="molecule type" value="Genomic_DNA"/>
</dbReference>
<evidence type="ECO:0000313" key="5">
    <source>
        <dbReference type="Proteomes" id="UP000323000"/>
    </source>
</evidence>
<evidence type="ECO:0000256" key="2">
    <source>
        <dbReference type="ARBA" id="ARBA00022737"/>
    </source>
</evidence>
<dbReference type="PROSITE" id="PS51450">
    <property type="entry name" value="LRR"/>
    <property type="match status" value="1"/>
</dbReference>
<keyword evidence="2" id="KW-0677">Repeat</keyword>
<dbReference type="PANTHER" id="PTHR47186:SF40">
    <property type="entry name" value="NB-ARC DOMAIN-CONTAINING PROTEIN"/>
    <property type="match status" value="1"/>
</dbReference>
<dbReference type="InterPro" id="IPR001611">
    <property type="entry name" value="Leu-rich_rpt"/>
</dbReference>
<dbReference type="Proteomes" id="UP000323000">
    <property type="component" value="Chromosome 3"/>
</dbReference>
<organism evidence="4 5">
    <name type="scientific">Acer yangbiense</name>
    <dbReference type="NCBI Taxonomy" id="1000413"/>
    <lineage>
        <taxon>Eukaryota</taxon>
        <taxon>Viridiplantae</taxon>
        <taxon>Streptophyta</taxon>
        <taxon>Embryophyta</taxon>
        <taxon>Tracheophyta</taxon>
        <taxon>Spermatophyta</taxon>
        <taxon>Magnoliopsida</taxon>
        <taxon>eudicotyledons</taxon>
        <taxon>Gunneridae</taxon>
        <taxon>Pentapetalae</taxon>
        <taxon>rosids</taxon>
        <taxon>malvids</taxon>
        <taxon>Sapindales</taxon>
        <taxon>Sapindaceae</taxon>
        <taxon>Hippocastanoideae</taxon>
        <taxon>Acereae</taxon>
        <taxon>Acer</taxon>
    </lineage>
</organism>
<name>A0A5C7IG08_9ROSI</name>
<accession>A0A5C7IG08</accession>
<evidence type="ECO:0000313" key="4">
    <source>
        <dbReference type="EMBL" id="TXG68061.1"/>
    </source>
</evidence>
<reference evidence="5" key="1">
    <citation type="journal article" date="2019" name="Gigascience">
        <title>De novo genome assembly of the endangered Acer yangbiense, a plant species with extremely small populations endemic to Yunnan Province, China.</title>
        <authorList>
            <person name="Yang J."/>
            <person name="Wariss H.M."/>
            <person name="Tao L."/>
            <person name="Zhang R."/>
            <person name="Yun Q."/>
            <person name="Hollingsworth P."/>
            <person name="Dao Z."/>
            <person name="Luo G."/>
            <person name="Guo H."/>
            <person name="Ma Y."/>
            <person name="Sun W."/>
        </authorList>
    </citation>
    <scope>NUCLEOTIDE SEQUENCE [LARGE SCALE GENOMIC DNA]</scope>
    <source>
        <strain evidence="5">cv. Malutang</strain>
    </source>
</reference>
<dbReference type="InterPro" id="IPR032675">
    <property type="entry name" value="LRR_dom_sf"/>
</dbReference>
<evidence type="ECO:0000259" key="3">
    <source>
        <dbReference type="Pfam" id="PF23598"/>
    </source>
</evidence>